<evidence type="ECO:0000256" key="1">
    <source>
        <dbReference type="ARBA" id="ARBA00008853"/>
    </source>
</evidence>
<dbReference type="SUPFAM" id="SSF63829">
    <property type="entry name" value="Calcium-dependent phosphotriesterase"/>
    <property type="match status" value="1"/>
</dbReference>
<keyword evidence="5" id="KW-1185">Reference proteome</keyword>
<accession>A0AAW1I9W5</accession>
<dbReference type="PRINTS" id="PR01790">
    <property type="entry name" value="SMP30FAMILY"/>
</dbReference>
<dbReference type="InterPro" id="IPR011042">
    <property type="entry name" value="6-blade_b-propeller_TolB-like"/>
</dbReference>
<keyword evidence="2" id="KW-0862">Zinc</keyword>
<feature type="domain" description="SMP-30/Gluconolactonase/LRE-like region" evidence="3">
    <location>
        <begin position="7"/>
        <end position="191"/>
    </location>
</feature>
<sequence>MSFTITLGESPFWDAETQILYFLDVHDQYIIKYTPATNSYVKAHVPIKGSLGSITPIEGRQNEFLIGASRGIARIKWDGISNKIKKLDIFAELPETNPKYMRLFNNARVDYSGQLWIGCFVMNPFTGVLHVFQNAGGLFKVQPNRSLTQYVDGLTMPSGFDWNKKQNKFYFVNTFPGEILEFDYNPNTTELCKILEFDYNPNTSELSNKKICFTFENNSVDGAPAGMAIDERDNLWIACFHGGKIVNINPRIPNTIIRTIDMPVNASSAVAFGGPELDQLYVTTPSSSGVHNPMGGGRVYKITGLGVRGYPGRKFKL</sequence>
<name>A0AAW1I9W5_POPJA</name>
<dbReference type="PANTHER" id="PTHR10907">
    <property type="entry name" value="REGUCALCIN"/>
    <property type="match status" value="1"/>
</dbReference>
<feature type="binding site" evidence="2">
    <location>
        <position position="9"/>
    </location>
    <ligand>
        <name>a divalent metal cation</name>
        <dbReference type="ChEBI" id="CHEBI:60240"/>
    </ligand>
</feature>
<dbReference type="EMBL" id="JASPKY010000743">
    <property type="protein sequence ID" value="KAK9685864.1"/>
    <property type="molecule type" value="Genomic_DNA"/>
</dbReference>
<dbReference type="PANTHER" id="PTHR10907:SF66">
    <property type="entry name" value="MIP34848P1-RELATED"/>
    <property type="match status" value="1"/>
</dbReference>
<dbReference type="Proteomes" id="UP001458880">
    <property type="component" value="Unassembled WGS sequence"/>
</dbReference>
<keyword evidence="2" id="KW-0479">Metal-binding</keyword>
<dbReference type="InterPro" id="IPR005511">
    <property type="entry name" value="SMP-30"/>
</dbReference>
<proteinExistence type="inferred from homology"/>
<evidence type="ECO:0000313" key="5">
    <source>
        <dbReference type="Proteomes" id="UP001458880"/>
    </source>
</evidence>
<dbReference type="GO" id="GO:0005509">
    <property type="term" value="F:calcium ion binding"/>
    <property type="evidence" value="ECO:0007669"/>
    <property type="project" value="TreeGrafter"/>
</dbReference>
<dbReference type="Gene3D" id="2.120.10.30">
    <property type="entry name" value="TolB, C-terminal domain"/>
    <property type="match status" value="1"/>
</dbReference>
<dbReference type="GO" id="GO:0004341">
    <property type="term" value="F:gluconolactonase activity"/>
    <property type="evidence" value="ECO:0007669"/>
    <property type="project" value="TreeGrafter"/>
</dbReference>
<organism evidence="4 5">
    <name type="scientific">Popillia japonica</name>
    <name type="common">Japanese beetle</name>
    <dbReference type="NCBI Taxonomy" id="7064"/>
    <lineage>
        <taxon>Eukaryota</taxon>
        <taxon>Metazoa</taxon>
        <taxon>Ecdysozoa</taxon>
        <taxon>Arthropoda</taxon>
        <taxon>Hexapoda</taxon>
        <taxon>Insecta</taxon>
        <taxon>Pterygota</taxon>
        <taxon>Neoptera</taxon>
        <taxon>Endopterygota</taxon>
        <taxon>Coleoptera</taxon>
        <taxon>Polyphaga</taxon>
        <taxon>Scarabaeiformia</taxon>
        <taxon>Scarabaeidae</taxon>
        <taxon>Rutelinae</taxon>
        <taxon>Popillia</taxon>
    </lineage>
</organism>
<evidence type="ECO:0000259" key="3">
    <source>
        <dbReference type="Pfam" id="PF08450"/>
    </source>
</evidence>
<comment type="caution">
    <text evidence="4">The sequence shown here is derived from an EMBL/GenBank/DDBJ whole genome shotgun (WGS) entry which is preliminary data.</text>
</comment>
<feature type="binding site" evidence="2">
    <location>
        <position position="105"/>
    </location>
    <ligand>
        <name>substrate</name>
    </ligand>
</feature>
<dbReference type="AlphaFoldDB" id="A0AAW1I9W5"/>
<protein>
    <submittedName>
        <fullName evidence="4">SMP-30/Gluconolactonase/LRE-like region</fullName>
    </submittedName>
</protein>
<reference evidence="4 5" key="1">
    <citation type="journal article" date="2024" name="BMC Genomics">
        <title>De novo assembly and annotation of Popillia japonica's genome with initial clues to its potential as an invasive pest.</title>
        <authorList>
            <person name="Cucini C."/>
            <person name="Boschi S."/>
            <person name="Funari R."/>
            <person name="Cardaioli E."/>
            <person name="Iannotti N."/>
            <person name="Marturano G."/>
            <person name="Paoli F."/>
            <person name="Bruttini M."/>
            <person name="Carapelli A."/>
            <person name="Frati F."/>
            <person name="Nardi F."/>
        </authorList>
    </citation>
    <scope>NUCLEOTIDE SEQUENCE [LARGE SCALE GENOMIC DNA]</scope>
    <source>
        <strain evidence="4">DMR45628</strain>
    </source>
</reference>
<dbReference type="InterPro" id="IPR013658">
    <property type="entry name" value="SGL"/>
</dbReference>
<feature type="domain" description="SMP-30/Gluconolactonase/LRE-like region" evidence="3">
    <location>
        <begin position="193"/>
        <end position="284"/>
    </location>
</feature>
<dbReference type="Pfam" id="PF08450">
    <property type="entry name" value="SGL"/>
    <property type="match status" value="2"/>
</dbReference>
<feature type="binding site" evidence="2">
    <location>
        <position position="102"/>
    </location>
    <ligand>
        <name>substrate</name>
    </ligand>
</feature>
<evidence type="ECO:0000256" key="2">
    <source>
        <dbReference type="PIRSR" id="PIRSR605511-2"/>
    </source>
</evidence>
<comment type="similarity">
    <text evidence="1">Belongs to the SMP-30/CGR1 family.</text>
</comment>
<comment type="cofactor">
    <cofactor evidence="2">
        <name>Zn(2+)</name>
        <dbReference type="ChEBI" id="CHEBI:29105"/>
    </cofactor>
    <text evidence="2">Binds 1 divalent metal cation per subunit.</text>
</comment>
<dbReference type="GO" id="GO:0019853">
    <property type="term" value="P:L-ascorbic acid biosynthetic process"/>
    <property type="evidence" value="ECO:0007669"/>
    <property type="project" value="TreeGrafter"/>
</dbReference>
<evidence type="ECO:0000313" key="4">
    <source>
        <dbReference type="EMBL" id="KAK9685864.1"/>
    </source>
</evidence>
<gene>
    <name evidence="4" type="ORF">QE152_g37614</name>
</gene>